<comment type="caution">
    <text evidence="2">The sequence shown here is derived from an EMBL/GenBank/DDBJ whole genome shotgun (WGS) entry which is preliminary data.</text>
</comment>
<dbReference type="Proteomes" id="UP000016801">
    <property type="component" value="Unassembled WGS sequence"/>
</dbReference>
<gene>
    <name evidence="2" type="ORF">CPUR_05220</name>
</gene>
<feature type="compositionally biased region" description="Acidic residues" evidence="1">
    <location>
        <begin position="63"/>
        <end position="72"/>
    </location>
</feature>
<accession>M1VWJ2</accession>
<name>M1VWJ2_CLAP2</name>
<keyword evidence="3" id="KW-1185">Reference proteome</keyword>
<dbReference type="OrthoDB" id="10605373at2759"/>
<feature type="compositionally biased region" description="Basic and acidic residues" evidence="1">
    <location>
        <begin position="100"/>
        <end position="129"/>
    </location>
</feature>
<reference evidence="2 3" key="1">
    <citation type="journal article" date="2013" name="PLoS Genet.">
        <title>Plant-symbiotic fungi as chemical engineers: Multi-genome analysis of the Clavicipitaceae reveals dynamics of alkaloid loci.</title>
        <authorList>
            <person name="Schardl C.L."/>
            <person name="Young C.A."/>
            <person name="Hesse U."/>
            <person name="Amyotte S.G."/>
            <person name="Andreeva K."/>
            <person name="Calie P.J."/>
            <person name="Fleetwood D.J."/>
            <person name="Haws D.C."/>
            <person name="Moore N."/>
            <person name="Oeser B."/>
            <person name="Panaccione D.G."/>
            <person name="Schweri K.K."/>
            <person name="Voisey C.R."/>
            <person name="Farman M.L."/>
            <person name="Jaromczyk J.W."/>
            <person name="Roe B.A."/>
            <person name="O'Sullivan D.M."/>
            <person name="Scott B."/>
            <person name="Tudzynski P."/>
            <person name="An Z."/>
            <person name="Arnaoudova E.G."/>
            <person name="Bullock C.T."/>
            <person name="Charlton N.D."/>
            <person name="Chen L."/>
            <person name="Cox M."/>
            <person name="Dinkins R.D."/>
            <person name="Florea S."/>
            <person name="Glenn A.E."/>
            <person name="Gordon A."/>
            <person name="Gueldener U."/>
            <person name="Harris D.R."/>
            <person name="Hollin W."/>
            <person name="Jaromczyk J."/>
            <person name="Johnson R.D."/>
            <person name="Khan A.K."/>
            <person name="Leistner E."/>
            <person name="Leuchtmann A."/>
            <person name="Li C."/>
            <person name="Liu J."/>
            <person name="Liu J."/>
            <person name="Liu M."/>
            <person name="Mace W."/>
            <person name="Machado C."/>
            <person name="Nagabhyru P."/>
            <person name="Pan J."/>
            <person name="Schmid J."/>
            <person name="Sugawara K."/>
            <person name="Steiner U."/>
            <person name="Takach J.E."/>
            <person name="Tanaka E."/>
            <person name="Webb J.S."/>
            <person name="Wilson E.V."/>
            <person name="Wiseman J.L."/>
            <person name="Yoshida R."/>
            <person name="Zeng Z."/>
        </authorList>
    </citation>
    <scope>NUCLEOTIDE SEQUENCE [LARGE SCALE GENOMIC DNA]</scope>
    <source>
        <strain evidence="2 3">20.1</strain>
    </source>
</reference>
<dbReference type="VEuPathDB" id="FungiDB:CPUR_05220"/>
<dbReference type="EMBL" id="CAGA01000030">
    <property type="protein sequence ID" value="CCE31367.1"/>
    <property type="molecule type" value="Genomic_DNA"/>
</dbReference>
<dbReference type="HOGENOM" id="CLU_1815608_0_0_1"/>
<organism evidence="2 3">
    <name type="scientific">Claviceps purpurea (strain 20.1)</name>
    <name type="common">Ergot fungus</name>
    <name type="synonym">Sphacelia segetum</name>
    <dbReference type="NCBI Taxonomy" id="1111077"/>
    <lineage>
        <taxon>Eukaryota</taxon>
        <taxon>Fungi</taxon>
        <taxon>Dikarya</taxon>
        <taxon>Ascomycota</taxon>
        <taxon>Pezizomycotina</taxon>
        <taxon>Sordariomycetes</taxon>
        <taxon>Hypocreomycetidae</taxon>
        <taxon>Hypocreales</taxon>
        <taxon>Clavicipitaceae</taxon>
        <taxon>Claviceps</taxon>
    </lineage>
</organism>
<sequence length="142" mass="16634">MARARDPELFTGDASKHDLWCLPGRVQLVCQKADVPSSKLKQTLWDVIPADIDTSLSKKSNDPDVDYEESTEDVSRAAYAKQRANEQRSREQRRKGRTSRYTEQDPKTDKERKRNRFKVSERRTRESRTKMPQSRPLRPAER</sequence>
<proteinExistence type="predicted"/>
<protein>
    <submittedName>
        <fullName evidence="2">Uncharacterized protein</fullName>
    </submittedName>
</protein>
<evidence type="ECO:0000313" key="2">
    <source>
        <dbReference type="EMBL" id="CCE31367.1"/>
    </source>
</evidence>
<dbReference type="AlphaFoldDB" id="M1VWJ2"/>
<evidence type="ECO:0000256" key="1">
    <source>
        <dbReference type="SAM" id="MobiDB-lite"/>
    </source>
</evidence>
<evidence type="ECO:0000313" key="3">
    <source>
        <dbReference type="Proteomes" id="UP000016801"/>
    </source>
</evidence>
<feature type="region of interest" description="Disordered" evidence="1">
    <location>
        <begin position="50"/>
        <end position="142"/>
    </location>
</feature>